<reference evidence="2 3" key="1">
    <citation type="journal article" date="2011" name="PLoS Genet.">
        <title>Finished genome of the fungal wheat pathogen Mycosphaerella graminicola reveals dispensome structure, chromosome plasticity, and stealth pathogenesis.</title>
        <authorList>
            <person name="Goodwin S.B."/>
            <person name="Ben M'barek S."/>
            <person name="Dhillon B."/>
            <person name="Wittenberg A.H.J."/>
            <person name="Crane C.F."/>
            <person name="Hane J.K."/>
            <person name="Foster A.J."/>
            <person name="Van der Lee T.A.J."/>
            <person name="Grimwood J."/>
            <person name="Aerts A."/>
            <person name="Antoniw J."/>
            <person name="Bailey A."/>
            <person name="Bluhm B."/>
            <person name="Bowler J."/>
            <person name="Bristow J."/>
            <person name="van der Burgt A."/>
            <person name="Canto-Canche B."/>
            <person name="Churchill A.C.L."/>
            <person name="Conde-Ferraez L."/>
            <person name="Cools H.J."/>
            <person name="Coutinho P.M."/>
            <person name="Csukai M."/>
            <person name="Dehal P."/>
            <person name="De Wit P."/>
            <person name="Donzelli B."/>
            <person name="van de Geest H.C."/>
            <person name="van Ham R.C.H.J."/>
            <person name="Hammond-Kosack K.E."/>
            <person name="Henrissat B."/>
            <person name="Kilian A."/>
            <person name="Kobayashi A.K."/>
            <person name="Koopmann E."/>
            <person name="Kourmpetis Y."/>
            <person name="Kuzniar A."/>
            <person name="Lindquist E."/>
            <person name="Lombard V."/>
            <person name="Maliepaard C."/>
            <person name="Martins N."/>
            <person name="Mehrabi R."/>
            <person name="Nap J.P.H."/>
            <person name="Ponomarenko A."/>
            <person name="Rudd J.J."/>
            <person name="Salamov A."/>
            <person name="Schmutz J."/>
            <person name="Schouten H.J."/>
            <person name="Shapiro H."/>
            <person name="Stergiopoulos I."/>
            <person name="Torriani S.F.F."/>
            <person name="Tu H."/>
            <person name="de Vries R.P."/>
            <person name="Waalwijk C."/>
            <person name="Ware S.B."/>
            <person name="Wiebenga A."/>
            <person name="Zwiers L.-H."/>
            <person name="Oliver R.P."/>
            <person name="Grigoriev I.V."/>
            <person name="Kema G.H.J."/>
        </authorList>
    </citation>
    <scope>NUCLEOTIDE SEQUENCE [LARGE SCALE GENOMIC DNA]</scope>
    <source>
        <strain evidence="3">CBS 115943 / IPO323</strain>
    </source>
</reference>
<dbReference type="Proteomes" id="UP000008062">
    <property type="component" value="Chromosome 4"/>
</dbReference>
<feature type="region of interest" description="Disordered" evidence="1">
    <location>
        <begin position="823"/>
        <end position="848"/>
    </location>
</feature>
<dbReference type="InParanoid" id="F9XA56"/>
<dbReference type="AlphaFoldDB" id="F9XA56"/>
<feature type="region of interest" description="Disordered" evidence="1">
    <location>
        <begin position="735"/>
        <end position="755"/>
    </location>
</feature>
<accession>F9XA56</accession>
<dbReference type="HOGENOM" id="CLU_336229_0_0_1"/>
<gene>
    <name evidence="2" type="ORF">MYCGRDRAFT_92543</name>
</gene>
<feature type="compositionally biased region" description="Polar residues" evidence="1">
    <location>
        <begin position="670"/>
        <end position="680"/>
    </location>
</feature>
<feature type="region of interest" description="Disordered" evidence="1">
    <location>
        <begin position="656"/>
        <end position="703"/>
    </location>
</feature>
<evidence type="ECO:0000256" key="1">
    <source>
        <dbReference type="SAM" id="MobiDB-lite"/>
    </source>
</evidence>
<dbReference type="VEuPathDB" id="FungiDB:ZTRI_4.406"/>
<sequence length="848" mass="96047">MNIFWRCHSCRFIKPYTERLVKYDGSSLSMIIWDEGRIYFFLREPLDRQSFVAESEIFPNWEVTESTNEDAPNEDAQLFGDSPAGLQTQAASGMRSFTLRKPGPVLRLPRITLPFADSQIQHYSTCLRTLATASSTKTQLQQRRAGVSAMCSLCSSRLLAQRHSSTHSHSPACPPQQSIHNDLVTFYDTNHKETDLPSAHTFKQSPYSRKFASFVSSLFLHSFLTSIPAIESPNKLCIKEDSIETEQAQTITMSTPSKHQTFCHCSKCVTDMQISPFSMEPEVTDFRHQSPDDFDALHNMYLSELQPHPLTRSSAVRRANREAMAYTDDAEALTGPQTMSSTNRSFSIVPSDDGLVRQEDQDVTQSRPTTAPQVAMAYDESPPMHPADFYHTMRPLTSEQKDDLRGESIANSQRSSGHNIKRWVKKAEKVMEKLVAKDDIPNQSHRPFPSPKPLIIQHGDQQFTQLQRNVSLQTGKAHPDMHIISRQEALAKDQARKDAFERLNGKALTSNPNAPLAKRQVGHPDRGTVWEDFATYVSPESSKQSAADTAVLPPSPARIPAHFNNLTRKPVPLRIPSRQDSKDSEFDVERRDSIDSQFSNMLPINVFKSMPPSPRQEMLRRQMRLQRKPVNEALHRVQTMEASKAFYRPERQVDAQSQHGSVHTGFTFPDTPSASPTSWPGSPAQFTIAPKKTRKAPPPPLKLKPGKDYFFTFPVTYRLQPAIDRALAENRLHRDVPPTEPMQPTPPHPSDSTSDEIEALRLRLDEPFDADDNSPIVDIREHAKHRSVKVQTRVNETTIESRYWRERRDEMDPAQKVWRDMEVEMRGGETSSAKSKDGRVPGKNGGFF</sequence>
<dbReference type="RefSeq" id="XP_003853427.1">
    <property type="nucleotide sequence ID" value="XM_003853379.1"/>
</dbReference>
<name>F9XA56_ZYMTI</name>
<dbReference type="OrthoDB" id="10352021at2759"/>
<evidence type="ECO:0000313" key="2">
    <source>
        <dbReference type="EMBL" id="EGP88403.1"/>
    </source>
</evidence>
<organism evidence="2 3">
    <name type="scientific">Zymoseptoria tritici (strain CBS 115943 / IPO323)</name>
    <name type="common">Speckled leaf blotch fungus</name>
    <name type="synonym">Septoria tritici</name>
    <dbReference type="NCBI Taxonomy" id="336722"/>
    <lineage>
        <taxon>Eukaryota</taxon>
        <taxon>Fungi</taxon>
        <taxon>Dikarya</taxon>
        <taxon>Ascomycota</taxon>
        <taxon>Pezizomycotina</taxon>
        <taxon>Dothideomycetes</taxon>
        <taxon>Dothideomycetidae</taxon>
        <taxon>Mycosphaerellales</taxon>
        <taxon>Mycosphaerellaceae</taxon>
        <taxon>Zymoseptoria</taxon>
    </lineage>
</organism>
<protein>
    <submittedName>
        <fullName evidence="2">Uncharacterized protein</fullName>
    </submittedName>
</protein>
<keyword evidence="3" id="KW-1185">Reference proteome</keyword>
<dbReference type="KEGG" id="ztr:MYCGRDRAFT_92543"/>
<dbReference type="EMBL" id="CM001199">
    <property type="protein sequence ID" value="EGP88403.1"/>
    <property type="molecule type" value="Genomic_DNA"/>
</dbReference>
<feature type="compositionally biased region" description="Polar residues" evidence="1">
    <location>
        <begin position="409"/>
        <end position="418"/>
    </location>
</feature>
<evidence type="ECO:0000313" key="3">
    <source>
        <dbReference type="Proteomes" id="UP000008062"/>
    </source>
</evidence>
<feature type="compositionally biased region" description="Pro residues" evidence="1">
    <location>
        <begin position="738"/>
        <end position="749"/>
    </location>
</feature>
<proteinExistence type="predicted"/>
<dbReference type="GeneID" id="13397303"/>
<feature type="region of interest" description="Disordered" evidence="1">
    <location>
        <begin position="401"/>
        <end position="420"/>
    </location>
</feature>